<evidence type="ECO:0000256" key="3">
    <source>
        <dbReference type="SAM" id="SignalP"/>
    </source>
</evidence>
<evidence type="ECO:0000256" key="2">
    <source>
        <dbReference type="ARBA" id="ARBA00023157"/>
    </source>
</evidence>
<keyword evidence="1 3" id="KW-0732">Signal</keyword>
<evidence type="ECO:0000313" key="5">
    <source>
        <dbReference type="EMBL" id="MFC5826745.1"/>
    </source>
</evidence>
<dbReference type="Proteomes" id="UP001596058">
    <property type="component" value="Unassembled WGS sequence"/>
</dbReference>
<dbReference type="RefSeq" id="WP_379516257.1">
    <property type="nucleotide sequence ID" value="NZ_JBHSPA010000027.1"/>
</dbReference>
<comment type="caution">
    <text evidence="5">The sequence shown here is derived from an EMBL/GenBank/DDBJ whole genome shotgun (WGS) entry which is preliminary data.</text>
</comment>
<keyword evidence="2" id="KW-1015">Disulfide bond</keyword>
<dbReference type="InterPro" id="IPR013517">
    <property type="entry name" value="FG-GAP"/>
</dbReference>
<dbReference type="InterPro" id="IPR028994">
    <property type="entry name" value="Integrin_alpha_N"/>
</dbReference>
<feature type="signal peptide" evidence="3">
    <location>
        <begin position="1"/>
        <end position="27"/>
    </location>
</feature>
<dbReference type="PANTHER" id="PTHR44103:SF1">
    <property type="entry name" value="PROPROTEIN CONVERTASE P"/>
    <property type="match status" value="1"/>
</dbReference>
<dbReference type="InterPro" id="IPR013320">
    <property type="entry name" value="ConA-like_dom_sf"/>
</dbReference>
<sequence length="579" mass="61483">MRRRLSKAHRRTLVVGMSAAVLVAAVANVHGPTAAVANVHGPTAAVANVHGPAAAVANVHGPAAAVANVQQSVAAQSGGLSAYDKLVLSHQPAAFWRLSHPSAGTETDRTGNGYQGTFHDVTSSVQLPNRDGASVFNGSSGYFEVPNANKFHISTTGKFTVEAWIRPHTLQFPNEEQTGYVYFVGKGTKSGSGGDQEWAGRMYSKVTDDNRPNRISGYAWNLDGGYGAGAGIQETVKVNEWMHIAFTFDTAEGEYGKVRIYRNGVLKSSSNLVFRPGQPDEVIVKPKPGSAPVRVGTRSKASWFKGAVGKFAIYNRALTNKELATHYAAMTAANTPDFNGDGVGDIFSAKTGSLNLWTGKGANDFWGRTHVGDGWDGFTRPIAGDFNDDGRTDLITVEKSTGLLHVWNGEGGNEFGTAEKLGAGWTPYADTLTSVGDIDQDGHNDIAAISDGTLYVWNGKGGNQFAGRTTIGTGWNNYSRPIGGDFNGDAIGDLVAVQKATGYLYVWNGEGGNEFGTAQRLGPGWTPYADTLMSLGDVNRDGHTDIAAVANDTLHLWNGRGGNQFAGRTALSPGWTPYF</sequence>
<dbReference type="PROSITE" id="PS51318">
    <property type="entry name" value="TAT"/>
    <property type="match status" value="1"/>
</dbReference>
<dbReference type="SUPFAM" id="SSF49899">
    <property type="entry name" value="Concanavalin A-like lectins/glucanases"/>
    <property type="match status" value="1"/>
</dbReference>
<dbReference type="Gene3D" id="2.60.120.200">
    <property type="match status" value="1"/>
</dbReference>
<dbReference type="SMART" id="SM00560">
    <property type="entry name" value="LamGL"/>
    <property type="match status" value="1"/>
</dbReference>
<dbReference type="PANTHER" id="PTHR44103">
    <property type="entry name" value="PROPROTEIN CONVERTASE P"/>
    <property type="match status" value="1"/>
</dbReference>
<evidence type="ECO:0000313" key="6">
    <source>
        <dbReference type="Proteomes" id="UP001596058"/>
    </source>
</evidence>
<evidence type="ECO:0000259" key="4">
    <source>
        <dbReference type="SMART" id="SM00560"/>
    </source>
</evidence>
<dbReference type="Pfam" id="PF13385">
    <property type="entry name" value="Laminin_G_3"/>
    <property type="match status" value="1"/>
</dbReference>
<gene>
    <name evidence="5" type="ORF">ACFPZ3_22980</name>
</gene>
<protein>
    <submittedName>
        <fullName evidence="5">FG-GAP-like repeat-containing protein</fullName>
    </submittedName>
</protein>
<dbReference type="Gene3D" id="2.130.10.130">
    <property type="entry name" value="Integrin alpha, N-terminal"/>
    <property type="match status" value="1"/>
</dbReference>
<dbReference type="SUPFAM" id="SSF69318">
    <property type="entry name" value="Integrin alpha N-terminal domain"/>
    <property type="match status" value="1"/>
</dbReference>
<evidence type="ECO:0000256" key="1">
    <source>
        <dbReference type="ARBA" id="ARBA00022729"/>
    </source>
</evidence>
<dbReference type="EMBL" id="JBHSPA010000027">
    <property type="protein sequence ID" value="MFC5826745.1"/>
    <property type="molecule type" value="Genomic_DNA"/>
</dbReference>
<dbReference type="InterPro" id="IPR006311">
    <property type="entry name" value="TAT_signal"/>
</dbReference>
<dbReference type="InterPro" id="IPR006558">
    <property type="entry name" value="LamG-like"/>
</dbReference>
<organism evidence="5 6">
    <name type="scientific">Nonomuraea insulae</name>
    <dbReference type="NCBI Taxonomy" id="1616787"/>
    <lineage>
        <taxon>Bacteria</taxon>
        <taxon>Bacillati</taxon>
        <taxon>Actinomycetota</taxon>
        <taxon>Actinomycetes</taxon>
        <taxon>Streptosporangiales</taxon>
        <taxon>Streptosporangiaceae</taxon>
        <taxon>Nonomuraea</taxon>
    </lineage>
</organism>
<feature type="domain" description="LamG-like jellyroll fold" evidence="4">
    <location>
        <begin position="157"/>
        <end position="321"/>
    </location>
</feature>
<dbReference type="Pfam" id="PF13517">
    <property type="entry name" value="FG-GAP_3"/>
    <property type="match status" value="2"/>
</dbReference>
<name>A0ABW1CLV0_9ACTN</name>
<reference evidence="6" key="1">
    <citation type="journal article" date="2019" name="Int. J. Syst. Evol. Microbiol.">
        <title>The Global Catalogue of Microorganisms (GCM) 10K type strain sequencing project: providing services to taxonomists for standard genome sequencing and annotation.</title>
        <authorList>
            <consortium name="The Broad Institute Genomics Platform"/>
            <consortium name="The Broad Institute Genome Sequencing Center for Infectious Disease"/>
            <person name="Wu L."/>
            <person name="Ma J."/>
        </authorList>
    </citation>
    <scope>NUCLEOTIDE SEQUENCE [LARGE SCALE GENOMIC DNA]</scope>
    <source>
        <strain evidence="6">CCUG 53903</strain>
    </source>
</reference>
<proteinExistence type="predicted"/>
<feature type="chain" id="PRO_5045103078" evidence="3">
    <location>
        <begin position="28"/>
        <end position="579"/>
    </location>
</feature>
<accession>A0ABW1CLV0</accession>
<keyword evidence="6" id="KW-1185">Reference proteome</keyword>